<dbReference type="PANTHER" id="PTHR33281">
    <property type="entry name" value="UPF0187 PROTEIN YNEE"/>
    <property type="match status" value="1"/>
</dbReference>
<keyword evidence="11" id="KW-1185">Reference proteome</keyword>
<dbReference type="GO" id="GO:0005254">
    <property type="term" value="F:chloride channel activity"/>
    <property type="evidence" value="ECO:0007669"/>
    <property type="project" value="InterPro"/>
</dbReference>
<evidence type="ECO:0000313" key="11">
    <source>
        <dbReference type="Proteomes" id="UP001175228"/>
    </source>
</evidence>
<evidence type="ECO:0000256" key="4">
    <source>
        <dbReference type="ARBA" id="ARBA00022692"/>
    </source>
</evidence>
<evidence type="ECO:0000256" key="1">
    <source>
        <dbReference type="ARBA" id="ARBA00004651"/>
    </source>
</evidence>
<evidence type="ECO:0000256" key="7">
    <source>
        <dbReference type="ARBA" id="ARBA00023136"/>
    </source>
</evidence>
<evidence type="ECO:0000256" key="5">
    <source>
        <dbReference type="ARBA" id="ARBA00022989"/>
    </source>
</evidence>
<dbReference type="EMBL" id="JAUEPU010000003">
    <property type="protein sequence ID" value="KAK0504154.1"/>
    <property type="molecule type" value="Genomic_DNA"/>
</dbReference>
<feature type="transmembrane region" description="Helical" evidence="9">
    <location>
        <begin position="74"/>
        <end position="99"/>
    </location>
</feature>
<keyword evidence="5 9" id="KW-1133">Transmembrane helix</keyword>
<proteinExistence type="predicted"/>
<feature type="region of interest" description="Disordered" evidence="8">
    <location>
        <begin position="551"/>
        <end position="589"/>
    </location>
</feature>
<evidence type="ECO:0000256" key="6">
    <source>
        <dbReference type="ARBA" id="ARBA00023065"/>
    </source>
</evidence>
<keyword evidence="6" id="KW-0406">Ion transport</keyword>
<dbReference type="GO" id="GO:0005886">
    <property type="term" value="C:plasma membrane"/>
    <property type="evidence" value="ECO:0007669"/>
    <property type="project" value="UniProtKB-SubCell"/>
</dbReference>
<feature type="region of interest" description="Disordered" evidence="8">
    <location>
        <begin position="329"/>
        <end position="359"/>
    </location>
</feature>
<organism evidence="10 11">
    <name type="scientific">Armillaria luteobubalina</name>
    <dbReference type="NCBI Taxonomy" id="153913"/>
    <lineage>
        <taxon>Eukaryota</taxon>
        <taxon>Fungi</taxon>
        <taxon>Dikarya</taxon>
        <taxon>Basidiomycota</taxon>
        <taxon>Agaricomycotina</taxon>
        <taxon>Agaricomycetes</taxon>
        <taxon>Agaricomycetidae</taxon>
        <taxon>Agaricales</taxon>
        <taxon>Marasmiineae</taxon>
        <taxon>Physalacriaceae</taxon>
        <taxon>Armillaria</taxon>
    </lineage>
</organism>
<name>A0AA39QM18_9AGAR</name>
<keyword evidence="4 9" id="KW-0812">Transmembrane</keyword>
<dbReference type="PANTHER" id="PTHR33281:SF19">
    <property type="entry name" value="VOLTAGE-DEPENDENT ANION CHANNEL-FORMING PROTEIN YNEE"/>
    <property type="match status" value="1"/>
</dbReference>
<evidence type="ECO:0000313" key="10">
    <source>
        <dbReference type="EMBL" id="KAK0504154.1"/>
    </source>
</evidence>
<evidence type="ECO:0000256" key="9">
    <source>
        <dbReference type="SAM" id="Phobius"/>
    </source>
</evidence>
<dbReference type="AlphaFoldDB" id="A0AA39QM18"/>
<comment type="subcellular location">
    <subcellularLocation>
        <location evidence="1">Cell membrane</location>
        <topology evidence="1">Multi-pass membrane protein</topology>
    </subcellularLocation>
</comment>
<keyword evidence="7 9" id="KW-0472">Membrane</keyword>
<dbReference type="InterPro" id="IPR044669">
    <property type="entry name" value="YneE/VCCN1/2-like"/>
</dbReference>
<evidence type="ECO:0000256" key="8">
    <source>
        <dbReference type="SAM" id="MobiDB-lite"/>
    </source>
</evidence>
<comment type="caution">
    <text evidence="10">The sequence shown here is derived from an EMBL/GenBank/DDBJ whole genome shotgun (WGS) entry which is preliminary data.</text>
</comment>
<protein>
    <submittedName>
        <fullName evidence="10">Uncharacterized protein</fullName>
    </submittedName>
</protein>
<dbReference type="Pfam" id="PF25539">
    <property type="entry name" value="Bestrophin_2"/>
    <property type="match status" value="1"/>
</dbReference>
<accession>A0AA39QM18</accession>
<feature type="transmembrane region" description="Helical" evidence="9">
    <location>
        <begin position="48"/>
        <end position="68"/>
    </location>
</feature>
<feature type="compositionally biased region" description="Polar residues" evidence="8">
    <location>
        <begin position="580"/>
        <end position="589"/>
    </location>
</feature>
<reference evidence="10" key="1">
    <citation type="submission" date="2023-06" db="EMBL/GenBank/DDBJ databases">
        <authorList>
            <consortium name="Lawrence Berkeley National Laboratory"/>
            <person name="Ahrendt S."/>
            <person name="Sahu N."/>
            <person name="Indic B."/>
            <person name="Wong-Bajracharya J."/>
            <person name="Merenyi Z."/>
            <person name="Ke H.-M."/>
            <person name="Monk M."/>
            <person name="Kocsube S."/>
            <person name="Drula E."/>
            <person name="Lipzen A."/>
            <person name="Balint B."/>
            <person name="Henrissat B."/>
            <person name="Andreopoulos B."/>
            <person name="Martin F.M."/>
            <person name="Harder C.B."/>
            <person name="Rigling D."/>
            <person name="Ford K.L."/>
            <person name="Foster G.D."/>
            <person name="Pangilinan J."/>
            <person name="Papanicolaou A."/>
            <person name="Barry K."/>
            <person name="LaButti K."/>
            <person name="Viragh M."/>
            <person name="Koriabine M."/>
            <person name="Yan M."/>
            <person name="Riley R."/>
            <person name="Champramary S."/>
            <person name="Plett K.L."/>
            <person name="Tsai I.J."/>
            <person name="Slot J."/>
            <person name="Sipos G."/>
            <person name="Plett J."/>
            <person name="Nagy L.G."/>
            <person name="Grigoriev I.V."/>
        </authorList>
    </citation>
    <scope>NUCLEOTIDE SEQUENCE</scope>
    <source>
        <strain evidence="10">HWK02</strain>
    </source>
</reference>
<gene>
    <name evidence="10" type="ORF">EDD18DRAFT_1345036</name>
</gene>
<evidence type="ECO:0000256" key="3">
    <source>
        <dbReference type="ARBA" id="ARBA00022475"/>
    </source>
</evidence>
<keyword evidence="2" id="KW-0813">Transport</keyword>
<sequence>MANVDRPAKRSLTGKHALLPAVQPNGASFTEREPAYNIVAWTFGRGSVIWRIWPAVLLHTLFAALVYLQLKDYLVLSIPNVMLTVLGVVIGFVISYRAVSGYDRYWMGRTCWSDVIKHARTMGRLVWFHVPPRLTPKTTQETDSGRTTRSPEEMIKVMAEKRMALDLVEAFAVATKHHIRGELGIYYEDLYDLVRPLHDHEHTVEQKVAAMTTALPVPSRAHRIASNPVLPQAPSIPLTSLPVQDPVAPSVNAYGTFHISKQASSISLRHQLRRNTSSSSVHRALQLSQQSGGGNVMDRVSGDLIPFAGFFSTIRGWFRRADYESLPSNELRKDPYGPDSSQRKWCGSTQPGKKHRPRIAGEGENLPLEILRCLSEWFSVLEDRNTVPGEGYKSWIYDWTNSVYGRYFISAGKNPHDTFAFRVFCSYQVWYTCWRSPFANIRGLFRFILDTLFGSTSSSYPSNSFRHLAGTPFQAFASPAFIYLGFLAAGEEIEQPFGYDENDLDLDMLCREVIHVDIDNLKKSPCLNAYFQPPQIRQPVRQGSLTLTETTSYLTKDPGDDGDSDSEFELTGRIEDLGSSAGNSTASRA</sequence>
<dbReference type="Proteomes" id="UP001175228">
    <property type="component" value="Unassembled WGS sequence"/>
</dbReference>
<evidence type="ECO:0000256" key="2">
    <source>
        <dbReference type="ARBA" id="ARBA00022448"/>
    </source>
</evidence>
<keyword evidence="3" id="KW-1003">Cell membrane</keyword>